<feature type="compositionally biased region" description="Basic residues" evidence="1">
    <location>
        <begin position="1"/>
        <end position="16"/>
    </location>
</feature>
<evidence type="ECO:0000313" key="3">
    <source>
        <dbReference type="Proteomes" id="UP001487740"/>
    </source>
</evidence>
<gene>
    <name evidence="2" type="ORF">O3P69_003078</name>
</gene>
<feature type="compositionally biased region" description="Polar residues" evidence="1">
    <location>
        <begin position="43"/>
        <end position="63"/>
    </location>
</feature>
<reference evidence="2 3" key="1">
    <citation type="submission" date="2023-03" db="EMBL/GenBank/DDBJ databases">
        <title>High-quality genome of Scylla paramamosain provides insights in environmental adaptation.</title>
        <authorList>
            <person name="Zhang L."/>
        </authorList>
    </citation>
    <scope>NUCLEOTIDE SEQUENCE [LARGE SCALE GENOMIC DNA]</scope>
    <source>
        <strain evidence="2">LZ_2023a</strain>
        <tissue evidence="2">Muscle</tissue>
    </source>
</reference>
<name>A0AAW0UJ07_SCYPA</name>
<keyword evidence="3" id="KW-1185">Reference proteome</keyword>
<dbReference type="AlphaFoldDB" id="A0AAW0UJ07"/>
<proteinExistence type="predicted"/>
<feature type="compositionally biased region" description="Basic and acidic residues" evidence="1">
    <location>
        <begin position="17"/>
        <end position="28"/>
    </location>
</feature>
<evidence type="ECO:0000256" key="1">
    <source>
        <dbReference type="SAM" id="MobiDB-lite"/>
    </source>
</evidence>
<protein>
    <submittedName>
        <fullName evidence="2">Uncharacterized protein</fullName>
    </submittedName>
</protein>
<sequence>MVCRQRKGVHAKRSRKELRNGQEGRQTEVRGGIQLRRTERWYGSSSSVSPTTYFPDSRMTASVKQKDTD</sequence>
<dbReference type="Proteomes" id="UP001487740">
    <property type="component" value="Unassembled WGS sequence"/>
</dbReference>
<accession>A0AAW0UJ07</accession>
<evidence type="ECO:0000313" key="2">
    <source>
        <dbReference type="EMBL" id="KAK8400129.1"/>
    </source>
</evidence>
<dbReference type="EMBL" id="JARAKH010000010">
    <property type="protein sequence ID" value="KAK8400129.1"/>
    <property type="molecule type" value="Genomic_DNA"/>
</dbReference>
<comment type="caution">
    <text evidence="2">The sequence shown here is derived from an EMBL/GenBank/DDBJ whole genome shotgun (WGS) entry which is preliminary data.</text>
</comment>
<feature type="region of interest" description="Disordered" evidence="1">
    <location>
        <begin position="1"/>
        <end position="69"/>
    </location>
</feature>
<organism evidence="2 3">
    <name type="scientific">Scylla paramamosain</name>
    <name type="common">Mud crab</name>
    <dbReference type="NCBI Taxonomy" id="85552"/>
    <lineage>
        <taxon>Eukaryota</taxon>
        <taxon>Metazoa</taxon>
        <taxon>Ecdysozoa</taxon>
        <taxon>Arthropoda</taxon>
        <taxon>Crustacea</taxon>
        <taxon>Multicrustacea</taxon>
        <taxon>Malacostraca</taxon>
        <taxon>Eumalacostraca</taxon>
        <taxon>Eucarida</taxon>
        <taxon>Decapoda</taxon>
        <taxon>Pleocyemata</taxon>
        <taxon>Brachyura</taxon>
        <taxon>Eubrachyura</taxon>
        <taxon>Portunoidea</taxon>
        <taxon>Portunidae</taxon>
        <taxon>Portuninae</taxon>
        <taxon>Scylla</taxon>
    </lineage>
</organism>